<dbReference type="GO" id="GO:0005840">
    <property type="term" value="C:ribosome"/>
    <property type="evidence" value="ECO:0007669"/>
    <property type="project" value="UniProtKB-KW"/>
</dbReference>
<sequence length="141" mass="16344">MQTSNLIFINIINILVKNGNKEIAKSIVQKGLAFIKKTTKQQPKTVIINALLLVYPFCEVRSLKISGTIYKVPIEINLNRQKMLAIRFIIESSKKRPEKSFWKKFSLEILDTLNQSSRSIKACDEFHKIAESNKIFIQYRN</sequence>
<dbReference type="InterPro" id="IPR036823">
    <property type="entry name" value="Ribosomal_uS7_dom_sf"/>
</dbReference>
<name>A0A2P1G8B2_9CRYP</name>
<dbReference type="RefSeq" id="YP_009476699.1">
    <property type="nucleotide sequence ID" value="NC_037453.1"/>
</dbReference>
<evidence type="ECO:0000256" key="2">
    <source>
        <dbReference type="ARBA" id="ARBA00022980"/>
    </source>
</evidence>
<accession>A0A2P1G8B2</accession>
<feature type="domain" description="Small ribosomal subunit protein uS7" evidence="4">
    <location>
        <begin position="9"/>
        <end position="134"/>
    </location>
</feature>
<protein>
    <submittedName>
        <fullName evidence="5">Ribosomal protein S7</fullName>
    </submittedName>
</protein>
<gene>
    <name evidence="5" type="primary">rps7</name>
    <name evidence="5" type="ORF">PsulMt_p016</name>
</gene>
<evidence type="ECO:0000313" key="5">
    <source>
        <dbReference type="EMBL" id="AVM81192.1"/>
    </source>
</evidence>
<dbReference type="PIRSF" id="PIRSF002122">
    <property type="entry name" value="RPS7p_RPS7a_RPS5e_RPS7o"/>
    <property type="match status" value="1"/>
</dbReference>
<keyword evidence="2 5" id="KW-0689">Ribosomal protein</keyword>
<dbReference type="GO" id="GO:1990904">
    <property type="term" value="C:ribonucleoprotein complex"/>
    <property type="evidence" value="ECO:0007669"/>
    <property type="project" value="UniProtKB-KW"/>
</dbReference>
<reference evidence="5" key="1">
    <citation type="journal article" date="2018" name="BMC Genomics">
        <title>Comparative mitochondrial genomics of cryptophyte algae: gene shuffling and dynamic mobile genetic elements.</title>
        <authorList>
            <person name="Kim J.I."/>
            <person name="Yoon H.S."/>
            <person name="Yi G."/>
            <person name="Shin W."/>
            <person name="Archibald J.M."/>
        </authorList>
    </citation>
    <scope>NUCLEOTIDE SEQUENCE</scope>
    <source>
        <strain evidence="5">CCMP705</strain>
    </source>
</reference>
<proteinExistence type="inferred from homology"/>
<geneLocation type="mitochondrion" evidence="5"/>
<evidence type="ECO:0000256" key="3">
    <source>
        <dbReference type="ARBA" id="ARBA00023274"/>
    </source>
</evidence>
<evidence type="ECO:0000259" key="4">
    <source>
        <dbReference type="Pfam" id="PF00177"/>
    </source>
</evidence>
<dbReference type="InterPro" id="IPR000235">
    <property type="entry name" value="Ribosomal_uS7"/>
</dbReference>
<dbReference type="InterPro" id="IPR023798">
    <property type="entry name" value="Ribosomal_uS7_dom"/>
</dbReference>
<dbReference type="EMBL" id="MG680945">
    <property type="protein sequence ID" value="AVM81192.1"/>
    <property type="molecule type" value="Genomic_DNA"/>
</dbReference>
<comment type="similarity">
    <text evidence="1">Belongs to the universal ribosomal protein uS7 family.</text>
</comment>
<keyword evidence="5" id="KW-0496">Mitochondrion</keyword>
<dbReference type="AlphaFoldDB" id="A0A2P1G8B2"/>
<dbReference type="GeneID" id="36493146"/>
<keyword evidence="3" id="KW-0687">Ribonucleoprotein</keyword>
<evidence type="ECO:0000256" key="1">
    <source>
        <dbReference type="ARBA" id="ARBA00007151"/>
    </source>
</evidence>
<dbReference type="PANTHER" id="PTHR11205">
    <property type="entry name" value="RIBOSOMAL PROTEIN S7"/>
    <property type="match status" value="1"/>
</dbReference>
<organism evidence="5">
    <name type="scientific">Proteomonas sulcata</name>
    <dbReference type="NCBI Taxonomy" id="77928"/>
    <lineage>
        <taxon>Eukaryota</taxon>
        <taxon>Cryptophyceae</taxon>
        <taxon>Pyrenomonadales</taxon>
        <taxon>Geminigeraceae</taxon>
        <taxon>Proteomonas</taxon>
    </lineage>
</organism>
<dbReference type="Gene3D" id="1.10.455.10">
    <property type="entry name" value="Ribosomal protein S7 domain"/>
    <property type="match status" value="1"/>
</dbReference>
<dbReference type="GO" id="GO:0006412">
    <property type="term" value="P:translation"/>
    <property type="evidence" value="ECO:0007669"/>
    <property type="project" value="InterPro"/>
</dbReference>
<dbReference type="SUPFAM" id="SSF47973">
    <property type="entry name" value="Ribosomal protein S7"/>
    <property type="match status" value="1"/>
</dbReference>
<dbReference type="Pfam" id="PF00177">
    <property type="entry name" value="Ribosomal_S7"/>
    <property type="match status" value="1"/>
</dbReference>